<dbReference type="Gene3D" id="1.10.238.260">
    <property type="match status" value="1"/>
</dbReference>
<dbReference type="NCBIfam" id="TIGR02660">
    <property type="entry name" value="nifV_homocitr"/>
    <property type="match status" value="1"/>
</dbReference>
<dbReference type="Pfam" id="PF22617">
    <property type="entry name" value="HCS_D2"/>
    <property type="match status" value="1"/>
</dbReference>
<dbReference type="PROSITE" id="PS00816">
    <property type="entry name" value="AIPM_HOMOCIT_SYNTH_2"/>
    <property type="match status" value="1"/>
</dbReference>
<feature type="domain" description="Pyruvate carboxyltransferase" evidence="9">
    <location>
        <begin position="3"/>
        <end position="254"/>
    </location>
</feature>
<evidence type="ECO:0000259" key="9">
    <source>
        <dbReference type="PROSITE" id="PS50991"/>
    </source>
</evidence>
<comment type="catalytic activity">
    <reaction evidence="6 8">
        <text>acetyl-CoA + 2-oxoglutarate + H2O = (2R)-homocitrate + CoA + H(+)</text>
        <dbReference type="Rhea" id="RHEA:12929"/>
        <dbReference type="ChEBI" id="CHEBI:15377"/>
        <dbReference type="ChEBI" id="CHEBI:15378"/>
        <dbReference type="ChEBI" id="CHEBI:16810"/>
        <dbReference type="ChEBI" id="CHEBI:57287"/>
        <dbReference type="ChEBI" id="CHEBI:57288"/>
        <dbReference type="ChEBI" id="CHEBI:58884"/>
        <dbReference type="EC" id="2.3.3.14"/>
    </reaction>
</comment>
<evidence type="ECO:0000256" key="3">
    <source>
        <dbReference type="ARBA" id="ARBA00012974"/>
    </source>
</evidence>
<evidence type="ECO:0000256" key="7">
    <source>
        <dbReference type="RuleBase" id="RU003523"/>
    </source>
</evidence>
<dbReference type="Pfam" id="PF00682">
    <property type="entry name" value="HMGL-like"/>
    <property type="match status" value="1"/>
</dbReference>
<dbReference type="InterPro" id="IPR013785">
    <property type="entry name" value="Aldolase_TIM"/>
</dbReference>
<reference evidence="11" key="1">
    <citation type="submission" date="2016-10" db="EMBL/GenBank/DDBJ databases">
        <authorList>
            <person name="Varghese N."/>
            <person name="Submissions S."/>
        </authorList>
    </citation>
    <scope>NUCLEOTIDE SEQUENCE [LARGE SCALE GENOMIC DNA]</scope>
    <source>
        <strain evidence="11">CGMCC 1.7062</strain>
    </source>
</reference>
<dbReference type="InterPro" id="IPR002034">
    <property type="entry name" value="AIPM/Hcit_synth_CS"/>
</dbReference>
<dbReference type="RefSeq" id="WP_103878855.1">
    <property type="nucleotide sequence ID" value="NZ_FNVG01000002.1"/>
</dbReference>
<organism evidence="10 11">
    <name type="scientific">Vibrio hangzhouensis</name>
    <dbReference type="NCBI Taxonomy" id="462991"/>
    <lineage>
        <taxon>Bacteria</taxon>
        <taxon>Pseudomonadati</taxon>
        <taxon>Pseudomonadota</taxon>
        <taxon>Gammaproteobacteria</taxon>
        <taxon>Vibrionales</taxon>
        <taxon>Vibrionaceae</taxon>
        <taxon>Vibrio</taxon>
    </lineage>
</organism>
<dbReference type="InterPro" id="IPR013477">
    <property type="entry name" value="NifV/FrbC"/>
</dbReference>
<comment type="similarity">
    <text evidence="2 7">Belongs to the alpha-IPM synthase/homocitrate synthase family.</text>
</comment>
<keyword evidence="8" id="KW-0535">Nitrogen fixation</keyword>
<evidence type="ECO:0000256" key="8">
    <source>
        <dbReference type="RuleBase" id="RU367143"/>
    </source>
</evidence>
<evidence type="ECO:0000313" key="11">
    <source>
        <dbReference type="Proteomes" id="UP000236721"/>
    </source>
</evidence>
<evidence type="ECO:0000313" key="10">
    <source>
        <dbReference type="EMBL" id="SEF61957.1"/>
    </source>
</evidence>
<keyword evidence="5 7" id="KW-0808">Transferase</keyword>
<evidence type="ECO:0000256" key="6">
    <source>
        <dbReference type="ARBA" id="ARBA00048019"/>
    </source>
</evidence>
<dbReference type="EMBL" id="FNVG01000002">
    <property type="protein sequence ID" value="SEF61957.1"/>
    <property type="molecule type" value="Genomic_DNA"/>
</dbReference>
<dbReference type="GO" id="GO:0019752">
    <property type="term" value="P:carboxylic acid metabolic process"/>
    <property type="evidence" value="ECO:0007669"/>
    <property type="project" value="UniProtKB-UniRule"/>
</dbReference>
<dbReference type="EC" id="2.3.3.14" evidence="3 8"/>
<protein>
    <recommendedName>
        <fullName evidence="4 8">Homocitrate synthase</fullName>
        <ecNumber evidence="3 8">2.3.3.14</ecNumber>
    </recommendedName>
</protein>
<dbReference type="CDD" id="cd07939">
    <property type="entry name" value="DRE_TIM_NifV"/>
    <property type="match status" value="1"/>
</dbReference>
<dbReference type="PANTHER" id="PTHR42880:SF1">
    <property type="entry name" value="ISOPROPYLMALATE_HOMOCITRATE_CITRAMALATE SYNTHASE FAMILY PROTEIN"/>
    <property type="match status" value="1"/>
</dbReference>
<sequence>MSVTINDTTLRDGEQSPGVAFSTEEKVAIALGLEAAGVPELEIGIPAMGNAEQDTIRAIASSLSDSRTMAWCRMKQYDLQCAQYLGLDWVDLSAPVSHQQIHHKLGLTPERLIAHCESHVKTALDMGFDVCLGMEDASRAEMSLIFLLAEHAAKWGVKRLRFADTLGILDPNATYRKIAQLKARSDLQIEMHAHNDLGLATANTLAAIDAGATSVNTTLNGLGERAGNAALEEVAVAMSVLNKGETNITLQALPPLCHYVMSAAGRQLGPQKAIVGDTIFMHESGVHIDGMLKSGANYEGFSPKLVGRDHEFVLGKHSGRRAINSIYHQLGHELDPSQCDELRLSLREWAEVNKCTPSNDDLRRLLERQICA</sequence>
<accession>A0A1H5TIX1</accession>
<dbReference type="InterPro" id="IPR000891">
    <property type="entry name" value="PYR_CT"/>
</dbReference>
<dbReference type="PROSITE" id="PS50991">
    <property type="entry name" value="PYR_CT"/>
    <property type="match status" value="1"/>
</dbReference>
<evidence type="ECO:0000256" key="1">
    <source>
        <dbReference type="ARBA" id="ARBA00003050"/>
    </source>
</evidence>
<proteinExistence type="inferred from homology"/>
<dbReference type="PROSITE" id="PS00815">
    <property type="entry name" value="AIPM_HOMOCIT_SYNTH_1"/>
    <property type="match status" value="1"/>
</dbReference>
<dbReference type="OrthoDB" id="9803573at2"/>
<dbReference type="AlphaFoldDB" id="A0A1H5TIX1"/>
<evidence type="ECO:0000256" key="5">
    <source>
        <dbReference type="ARBA" id="ARBA00022679"/>
    </source>
</evidence>
<dbReference type="InterPro" id="IPR054691">
    <property type="entry name" value="LeuA/HCS_post-cat"/>
</dbReference>
<dbReference type="PANTHER" id="PTHR42880">
    <property type="entry name" value="HOMOCITRATE SYNTHASE"/>
    <property type="match status" value="1"/>
</dbReference>
<comment type="function">
    <text evidence="1 8">This protein is a Fe-Mo-cofactor biosynthetic component.</text>
</comment>
<evidence type="ECO:0000256" key="4">
    <source>
        <dbReference type="ARBA" id="ARBA00020735"/>
    </source>
</evidence>
<dbReference type="Proteomes" id="UP000236721">
    <property type="component" value="Unassembled WGS sequence"/>
</dbReference>
<dbReference type="GO" id="GO:0009399">
    <property type="term" value="P:nitrogen fixation"/>
    <property type="evidence" value="ECO:0007669"/>
    <property type="project" value="UniProtKB-UniRule"/>
</dbReference>
<name>A0A1H5TIX1_9VIBR</name>
<dbReference type="GO" id="GO:0004410">
    <property type="term" value="F:homocitrate synthase activity"/>
    <property type="evidence" value="ECO:0007669"/>
    <property type="project" value="UniProtKB-UniRule"/>
</dbReference>
<evidence type="ECO:0000256" key="2">
    <source>
        <dbReference type="ARBA" id="ARBA00006154"/>
    </source>
</evidence>
<dbReference type="Gene3D" id="3.20.20.70">
    <property type="entry name" value="Aldolase class I"/>
    <property type="match status" value="1"/>
</dbReference>
<gene>
    <name evidence="10" type="ORF">SAMN04488244_102253</name>
</gene>
<keyword evidence="11" id="KW-1185">Reference proteome</keyword>
<dbReference type="SUPFAM" id="SSF51569">
    <property type="entry name" value="Aldolase"/>
    <property type="match status" value="1"/>
</dbReference>